<comment type="caution">
    <text evidence="8">Lacks conserved residue(s) required for the propagation of feature annotation.</text>
</comment>
<name>M2U237_9SPHN</name>
<dbReference type="EC" id="6.1.1.17" evidence="8"/>
<dbReference type="InterPro" id="IPR008925">
    <property type="entry name" value="aa_tRNA-synth_I_cd-bd_sf"/>
</dbReference>
<keyword evidence="12" id="KW-1185">Reference proteome</keyword>
<dbReference type="GO" id="GO:0000049">
    <property type="term" value="F:tRNA binding"/>
    <property type="evidence" value="ECO:0007669"/>
    <property type="project" value="InterPro"/>
</dbReference>
<comment type="caution">
    <text evidence="11">The sequence shown here is derived from an EMBL/GenBank/DDBJ whole genome shotgun (WGS) entry which is preliminary data.</text>
</comment>
<dbReference type="AlphaFoldDB" id="M2U237"/>
<keyword evidence="3 8" id="KW-0436">Ligase</keyword>
<keyword evidence="7 8" id="KW-0030">Aminoacyl-tRNA synthetase</keyword>
<dbReference type="GO" id="GO:0005737">
    <property type="term" value="C:cytoplasm"/>
    <property type="evidence" value="ECO:0007669"/>
    <property type="project" value="UniProtKB-SubCell"/>
</dbReference>
<feature type="short sequence motif" description="'HIGH' region" evidence="8">
    <location>
        <begin position="12"/>
        <end position="22"/>
    </location>
</feature>
<gene>
    <name evidence="8" type="primary">gltX</name>
    <name evidence="11" type="ORF">C725_2545</name>
</gene>
<dbReference type="GO" id="GO:0006424">
    <property type="term" value="P:glutamyl-tRNA aminoacylation"/>
    <property type="evidence" value="ECO:0007669"/>
    <property type="project" value="UniProtKB-UniRule"/>
</dbReference>
<dbReference type="PRINTS" id="PR00987">
    <property type="entry name" value="TRNASYNTHGLU"/>
</dbReference>
<dbReference type="PANTHER" id="PTHR43311:SF2">
    <property type="entry name" value="GLUTAMATE--TRNA LIGASE, MITOCHONDRIAL-RELATED"/>
    <property type="match status" value="1"/>
</dbReference>
<feature type="binding site" evidence="8">
    <location>
        <position position="247"/>
    </location>
    <ligand>
        <name>ATP</name>
        <dbReference type="ChEBI" id="CHEBI:30616"/>
    </ligand>
</feature>
<feature type="domain" description="Aminoacyl-tRNA synthetase class I anticodon-binding" evidence="10">
    <location>
        <begin position="338"/>
        <end position="446"/>
    </location>
</feature>
<comment type="function">
    <text evidence="8">Catalyzes the attachment of glutamate to tRNA(Glu) in a two-step reaction: glutamate is first activated by ATP to form Glu-AMP and then transferred to the acceptor end of tRNA(Glu).</text>
</comment>
<evidence type="ECO:0000256" key="2">
    <source>
        <dbReference type="ARBA" id="ARBA00022490"/>
    </source>
</evidence>
<evidence type="ECO:0000256" key="8">
    <source>
        <dbReference type="HAMAP-Rule" id="MF_00022"/>
    </source>
</evidence>
<keyword evidence="4 8" id="KW-0547">Nucleotide-binding</keyword>
<keyword evidence="6 8" id="KW-0648">Protein biosynthesis</keyword>
<dbReference type="RefSeq" id="WP_008603489.1">
    <property type="nucleotide sequence ID" value="NZ_AMRV01000010.1"/>
</dbReference>
<dbReference type="PANTHER" id="PTHR43311">
    <property type="entry name" value="GLUTAMATE--TRNA LIGASE"/>
    <property type="match status" value="1"/>
</dbReference>
<dbReference type="Pfam" id="PF19269">
    <property type="entry name" value="Anticodon_2"/>
    <property type="match status" value="1"/>
</dbReference>
<reference evidence="11 12" key="1">
    <citation type="journal article" date="2013" name="Genome Announc.">
        <title>Draft Genome Sequence of Strain JLT2015T, Belonging to the Family Sphingomonadaceae of the Alphaproteobacteria.</title>
        <authorList>
            <person name="Tang K."/>
            <person name="Liu K."/>
            <person name="Li S."/>
            <person name="Jiao N."/>
        </authorList>
    </citation>
    <scope>NUCLEOTIDE SEQUENCE [LARGE SCALE GENOMIC DNA]</scope>
    <source>
        <strain evidence="11 12">JLT2015</strain>
    </source>
</reference>
<dbReference type="PROSITE" id="PS00178">
    <property type="entry name" value="AA_TRNA_LIGASE_I"/>
    <property type="match status" value="1"/>
</dbReference>
<dbReference type="Gene3D" id="3.40.50.620">
    <property type="entry name" value="HUPs"/>
    <property type="match status" value="1"/>
</dbReference>
<dbReference type="Gene3D" id="1.10.10.350">
    <property type="match status" value="1"/>
</dbReference>
<dbReference type="InterPro" id="IPR049940">
    <property type="entry name" value="GluQ/Sye"/>
</dbReference>
<evidence type="ECO:0000313" key="11">
    <source>
        <dbReference type="EMBL" id="EMD82057.1"/>
    </source>
</evidence>
<dbReference type="SUPFAM" id="SSF52374">
    <property type="entry name" value="Nucleotidylyl transferase"/>
    <property type="match status" value="1"/>
</dbReference>
<dbReference type="Pfam" id="PF00749">
    <property type="entry name" value="tRNA-synt_1c"/>
    <property type="match status" value="1"/>
</dbReference>
<evidence type="ECO:0000256" key="5">
    <source>
        <dbReference type="ARBA" id="ARBA00022840"/>
    </source>
</evidence>
<dbReference type="PATRIC" id="fig|1234595.3.peg.2546"/>
<accession>M2U237</accession>
<feature type="domain" description="Glutamyl/glutaminyl-tRNA synthetase class Ib catalytic" evidence="9">
    <location>
        <begin position="6"/>
        <end position="278"/>
    </location>
</feature>
<dbReference type="Proteomes" id="UP000011717">
    <property type="component" value="Unassembled WGS sequence"/>
</dbReference>
<comment type="subcellular location">
    <subcellularLocation>
        <location evidence="8">Cytoplasm</location>
    </subcellularLocation>
</comment>
<dbReference type="SUPFAM" id="SSF48163">
    <property type="entry name" value="An anticodon-binding domain of class I aminoacyl-tRNA synthetases"/>
    <property type="match status" value="1"/>
</dbReference>
<dbReference type="InterPro" id="IPR020058">
    <property type="entry name" value="Glu/Gln-tRNA-synth_Ib_cat-dom"/>
</dbReference>
<evidence type="ECO:0000256" key="3">
    <source>
        <dbReference type="ARBA" id="ARBA00022598"/>
    </source>
</evidence>
<dbReference type="OrthoDB" id="9807503at2"/>
<dbReference type="InterPro" id="IPR045462">
    <property type="entry name" value="aa-tRNA-synth_I_cd-bd"/>
</dbReference>
<comment type="similarity">
    <text evidence="1 8">Belongs to the class-I aminoacyl-tRNA synthetase family. Glutamate--tRNA ligase type 1 subfamily.</text>
</comment>
<dbReference type="HAMAP" id="MF_00022">
    <property type="entry name" value="Glu_tRNA_synth_type1"/>
    <property type="match status" value="1"/>
</dbReference>
<dbReference type="InterPro" id="IPR001412">
    <property type="entry name" value="aa-tRNA-synth_I_CS"/>
</dbReference>
<evidence type="ECO:0000259" key="10">
    <source>
        <dbReference type="Pfam" id="PF19269"/>
    </source>
</evidence>
<evidence type="ECO:0000256" key="6">
    <source>
        <dbReference type="ARBA" id="ARBA00022917"/>
    </source>
</evidence>
<dbReference type="GO" id="GO:0005524">
    <property type="term" value="F:ATP binding"/>
    <property type="evidence" value="ECO:0007669"/>
    <property type="project" value="UniProtKB-UniRule"/>
</dbReference>
<dbReference type="InterPro" id="IPR000924">
    <property type="entry name" value="Glu/Gln-tRNA-synth"/>
</dbReference>
<dbReference type="NCBIfam" id="TIGR00464">
    <property type="entry name" value="gltX_bact"/>
    <property type="match status" value="1"/>
</dbReference>
<dbReference type="GO" id="GO:0004818">
    <property type="term" value="F:glutamate-tRNA ligase activity"/>
    <property type="evidence" value="ECO:0007669"/>
    <property type="project" value="UniProtKB-UniRule"/>
</dbReference>
<sequence>MTPSAIVTRFAPSPTGRLHVGNIRTALVNWLFARQNGGRFLLRLDDTDRQRSTEAYAQDIRSDLDWLGLRPDGEVRQSDRMALYDAAFERLRAAGRIYPAYETADELDIKRKVQLSRGLPPVYDRAALNLSEDDRAALEAEGRRPHWRFRLDTAAETGWTDQVRGPSHVDPASLSDPVVRREDGSYLYMLPSVVDDIDMGITHVVRGEDHVTNSGVQVQMFSALGAGAPAFAHLSLLTGAQGGKLSKRVGSMGVDELREQGFEAGAVTSFLARIGTSQPVVPVPDLNILAKDFDFSSFGRAAARFDPEELAHLNAKLVHMLPYDQVADRLPQGMNEAAWSVLRPNLNTVSDAADWWQVVTGPLTMAPQPAERDFLIAARDALNDLGWDDDIWKRWTADVKGRTGRKGKTLFQPLRLALTGREQGPDMSALLPLIGREAALQRLEEAAGPEGRSAA</sequence>
<proteinExistence type="inferred from homology"/>
<feature type="short sequence motif" description="'KMSKS' region" evidence="8">
    <location>
        <begin position="244"/>
        <end position="248"/>
    </location>
</feature>
<dbReference type="InterPro" id="IPR004527">
    <property type="entry name" value="Glu-tRNA-ligase_bac/mito"/>
</dbReference>
<organism evidence="11 12">
    <name type="scientific">Pacificimonas flava</name>
    <dbReference type="NCBI Taxonomy" id="1234595"/>
    <lineage>
        <taxon>Bacteria</taxon>
        <taxon>Pseudomonadati</taxon>
        <taxon>Pseudomonadota</taxon>
        <taxon>Alphaproteobacteria</taxon>
        <taxon>Sphingomonadales</taxon>
        <taxon>Sphingosinicellaceae</taxon>
        <taxon>Pacificimonas</taxon>
    </lineage>
</organism>
<dbReference type="InterPro" id="IPR014729">
    <property type="entry name" value="Rossmann-like_a/b/a_fold"/>
</dbReference>
<protein>
    <recommendedName>
        <fullName evidence="8">Glutamate--tRNA ligase</fullName>
        <ecNumber evidence="8">6.1.1.17</ecNumber>
    </recommendedName>
    <alternativeName>
        <fullName evidence="8">Glutamyl-tRNA synthetase</fullName>
        <shortName evidence="8">GluRS</shortName>
    </alternativeName>
</protein>
<evidence type="ECO:0000256" key="7">
    <source>
        <dbReference type="ARBA" id="ARBA00023146"/>
    </source>
</evidence>
<evidence type="ECO:0000256" key="1">
    <source>
        <dbReference type="ARBA" id="ARBA00007894"/>
    </source>
</evidence>
<dbReference type="InterPro" id="IPR020751">
    <property type="entry name" value="aa-tRNA-synth_I_codon-bd_sub2"/>
</dbReference>
<keyword evidence="2 8" id="KW-0963">Cytoplasm</keyword>
<evidence type="ECO:0000256" key="4">
    <source>
        <dbReference type="ARBA" id="ARBA00022741"/>
    </source>
</evidence>
<comment type="subunit">
    <text evidence="8">Monomer.</text>
</comment>
<keyword evidence="5 8" id="KW-0067">ATP-binding</keyword>
<dbReference type="EMBL" id="AMRV01000010">
    <property type="protein sequence ID" value="EMD82057.1"/>
    <property type="molecule type" value="Genomic_DNA"/>
</dbReference>
<evidence type="ECO:0000259" key="9">
    <source>
        <dbReference type="Pfam" id="PF00749"/>
    </source>
</evidence>
<comment type="catalytic activity">
    <reaction evidence="8">
        <text>tRNA(Glu) + L-glutamate + ATP = L-glutamyl-tRNA(Glu) + AMP + diphosphate</text>
        <dbReference type="Rhea" id="RHEA:23540"/>
        <dbReference type="Rhea" id="RHEA-COMP:9663"/>
        <dbReference type="Rhea" id="RHEA-COMP:9680"/>
        <dbReference type="ChEBI" id="CHEBI:29985"/>
        <dbReference type="ChEBI" id="CHEBI:30616"/>
        <dbReference type="ChEBI" id="CHEBI:33019"/>
        <dbReference type="ChEBI" id="CHEBI:78442"/>
        <dbReference type="ChEBI" id="CHEBI:78520"/>
        <dbReference type="ChEBI" id="CHEBI:456215"/>
        <dbReference type="EC" id="6.1.1.17"/>
    </reaction>
</comment>
<evidence type="ECO:0000313" key="12">
    <source>
        <dbReference type="Proteomes" id="UP000011717"/>
    </source>
</evidence>